<evidence type="ECO:0000256" key="1">
    <source>
        <dbReference type="SAM" id="Phobius"/>
    </source>
</evidence>
<organism evidence="2">
    <name type="scientific">Styela plicata</name>
    <name type="common">Wrinkled sea squirt</name>
    <name type="synonym">Ascidia plicata</name>
    <dbReference type="NCBI Taxonomy" id="7726"/>
    <lineage>
        <taxon>Eukaryota</taxon>
        <taxon>Metazoa</taxon>
        <taxon>Chordata</taxon>
        <taxon>Tunicata</taxon>
        <taxon>Ascidiacea</taxon>
        <taxon>Stolidobranchia</taxon>
        <taxon>Styelidae</taxon>
        <taxon>Styela</taxon>
    </lineage>
</organism>
<evidence type="ECO:0000313" key="2">
    <source>
        <dbReference type="EMBL" id="CAL24345.1"/>
    </source>
</evidence>
<gene>
    <name evidence="2" type="primary">nad6</name>
</gene>
<feature type="transmembrane region" description="Helical" evidence="1">
    <location>
        <begin position="52"/>
        <end position="74"/>
    </location>
</feature>
<dbReference type="AlphaFoldDB" id="D0Z5P7"/>
<name>D0Z5P7_STYPL</name>
<accession>D0Z5P7</accession>
<proteinExistence type="predicted"/>
<keyword evidence="2" id="KW-0496">Mitochondrion</keyword>
<keyword evidence="1" id="KW-0812">Transmembrane</keyword>
<dbReference type="EMBL" id="AM292601">
    <property type="protein sequence ID" value="CAL24345.1"/>
    <property type="molecule type" value="Genomic_DNA"/>
</dbReference>
<protein>
    <submittedName>
        <fullName evidence="2">NADH dehydrogenase subunit 6</fullName>
    </submittedName>
</protein>
<reference evidence="2" key="1">
    <citation type="journal article" date="2009" name="Mol. Biol. Evol.">
        <title>Hyper-variability of ascidian mitochondrial gene order: exposing the myth of deuterostome organelle genome stability.</title>
        <authorList>
            <person name="Gissi C."/>
            <person name="Pesole G."/>
            <person name="Mastrototaro F."/>
            <person name="Iannelli F."/>
            <person name="Guida V."/>
            <person name="Griggio F."/>
        </authorList>
    </citation>
    <scope>NUCLEOTIDE SEQUENCE</scope>
    <source>
        <tissue evidence="2">Gonads</tissue>
    </source>
</reference>
<keyword evidence="1" id="KW-0472">Membrane</keyword>
<geneLocation type="mitochondrion" evidence="2"/>
<feature type="transmembrane region" description="Helical" evidence="1">
    <location>
        <begin position="124"/>
        <end position="145"/>
    </location>
</feature>
<sequence length="149" mass="17459">MFMGISYVMLMFYLTVVYFLFILMSVEYSYMILGLVLYSVVISVVIGSNFNFFFGLLFMLVYVGGLVLFLLYVLTIIGVSEKTSRWMWTTELIIFFMLLDFVPLNFFNFPAFSMFSLYVTNYSYVLLMGVLLGFLLYVILELLFFSFSE</sequence>
<feature type="transmembrane region" description="Helical" evidence="1">
    <location>
        <begin position="30"/>
        <end position="46"/>
    </location>
</feature>
<keyword evidence="1" id="KW-1133">Transmembrane helix</keyword>
<feature type="transmembrane region" description="Helical" evidence="1">
    <location>
        <begin position="6"/>
        <end position="23"/>
    </location>
</feature>
<feature type="transmembrane region" description="Helical" evidence="1">
    <location>
        <begin position="86"/>
        <end position="104"/>
    </location>
</feature>